<accession>A0A6C0IEB2</accession>
<reference evidence="1" key="1">
    <citation type="journal article" date="2020" name="Nature">
        <title>Giant virus diversity and host interactions through global metagenomics.</title>
        <authorList>
            <person name="Schulz F."/>
            <person name="Roux S."/>
            <person name="Paez-Espino D."/>
            <person name="Jungbluth S."/>
            <person name="Walsh D.A."/>
            <person name="Denef V.J."/>
            <person name="McMahon K.D."/>
            <person name="Konstantinidis K.T."/>
            <person name="Eloe-Fadrosh E.A."/>
            <person name="Kyrpides N.C."/>
            <person name="Woyke T."/>
        </authorList>
    </citation>
    <scope>NUCLEOTIDE SEQUENCE</scope>
    <source>
        <strain evidence="1">GVMAG-M-3300023184-71</strain>
    </source>
</reference>
<proteinExistence type="predicted"/>
<protein>
    <submittedName>
        <fullName evidence="1">Uncharacterized protein</fullName>
    </submittedName>
</protein>
<dbReference type="AlphaFoldDB" id="A0A6C0IEB2"/>
<sequence length="171" mass="19614">MSTLEKNWWARVHHYSHLYDFDDSGSQIRTPSQKFIFMGKSAAIRLVKMNLLADEEAETFSSSVLTSITPGTLNGAAFALVYTTYDPYTHTFLQDVDPKATGEIKAYQKKRCWSTLVKNLKSEELKSFVHDYGITGPDLLRYFLYMKNKVQPNLSSSLPTMEQGQQEETFY</sequence>
<organism evidence="1">
    <name type="scientific">viral metagenome</name>
    <dbReference type="NCBI Taxonomy" id="1070528"/>
    <lineage>
        <taxon>unclassified sequences</taxon>
        <taxon>metagenomes</taxon>
        <taxon>organismal metagenomes</taxon>
    </lineage>
</organism>
<dbReference type="EMBL" id="MN740157">
    <property type="protein sequence ID" value="QHT90747.1"/>
    <property type="molecule type" value="Genomic_DNA"/>
</dbReference>
<name>A0A6C0IEB2_9ZZZZ</name>
<evidence type="ECO:0000313" key="1">
    <source>
        <dbReference type="EMBL" id="QHT90747.1"/>
    </source>
</evidence>